<organism evidence="2 3">
    <name type="scientific">Quillaja saponaria</name>
    <name type="common">Soap bark tree</name>
    <dbReference type="NCBI Taxonomy" id="32244"/>
    <lineage>
        <taxon>Eukaryota</taxon>
        <taxon>Viridiplantae</taxon>
        <taxon>Streptophyta</taxon>
        <taxon>Embryophyta</taxon>
        <taxon>Tracheophyta</taxon>
        <taxon>Spermatophyta</taxon>
        <taxon>Magnoliopsida</taxon>
        <taxon>eudicotyledons</taxon>
        <taxon>Gunneridae</taxon>
        <taxon>Pentapetalae</taxon>
        <taxon>rosids</taxon>
        <taxon>fabids</taxon>
        <taxon>Fabales</taxon>
        <taxon>Quillajaceae</taxon>
        <taxon>Quillaja</taxon>
    </lineage>
</organism>
<accession>A0AAD7QIV1</accession>
<gene>
    <name evidence="2" type="ORF">O6P43_001323</name>
</gene>
<reference evidence="2 3" key="1">
    <citation type="journal article" date="2023" name="Science">
        <title>Elucidation of the pathway for biosynthesis of saponin adjuvants from the soapbark tree.</title>
        <authorList>
            <person name="Reed J."/>
            <person name="Orme A."/>
            <person name="El-Demerdash A."/>
            <person name="Owen C."/>
            <person name="Martin L.B.B."/>
            <person name="Misra R.C."/>
            <person name="Kikuchi S."/>
            <person name="Rejzek M."/>
            <person name="Martin A.C."/>
            <person name="Harkess A."/>
            <person name="Leebens-Mack J."/>
            <person name="Louveau T."/>
            <person name="Stephenson M.J."/>
            <person name="Osbourn A."/>
        </authorList>
    </citation>
    <scope>NUCLEOTIDE SEQUENCE [LARGE SCALE GENOMIC DNA]</scope>
    <source>
        <strain evidence="2">S10</strain>
    </source>
</reference>
<dbReference type="EMBL" id="JARAOO010000001">
    <property type="protein sequence ID" value="KAJ7982169.1"/>
    <property type="molecule type" value="Genomic_DNA"/>
</dbReference>
<dbReference type="PANTHER" id="PTHR37748">
    <property type="entry name" value="PROTEIN, PUTATIVE-RELATED"/>
    <property type="match status" value="1"/>
</dbReference>
<evidence type="ECO:0000313" key="2">
    <source>
        <dbReference type="EMBL" id="KAJ7982169.1"/>
    </source>
</evidence>
<dbReference type="AlphaFoldDB" id="A0AAD7QIV1"/>
<dbReference type="Proteomes" id="UP001163823">
    <property type="component" value="Chromosome 1"/>
</dbReference>
<sequence>MALFTSLFSCVVPSSSSSSSRVSDDAAGSSKLKVFSSDQKSKSKAKSSSGAPIVTSYFPVNSYISRL</sequence>
<comment type="caution">
    <text evidence="2">The sequence shown here is derived from an EMBL/GenBank/DDBJ whole genome shotgun (WGS) entry which is preliminary data.</text>
</comment>
<name>A0AAD7QIV1_QUISA</name>
<feature type="compositionally biased region" description="Low complexity" evidence="1">
    <location>
        <begin position="12"/>
        <end position="30"/>
    </location>
</feature>
<dbReference type="PANTHER" id="PTHR37748:SF1">
    <property type="entry name" value="PROTEIN, PUTATIVE-RELATED"/>
    <property type="match status" value="1"/>
</dbReference>
<evidence type="ECO:0000313" key="3">
    <source>
        <dbReference type="Proteomes" id="UP001163823"/>
    </source>
</evidence>
<protein>
    <submittedName>
        <fullName evidence="2">Uncharacterized protein</fullName>
    </submittedName>
</protein>
<feature type="region of interest" description="Disordered" evidence="1">
    <location>
        <begin position="12"/>
        <end position="52"/>
    </location>
</feature>
<proteinExistence type="predicted"/>
<dbReference type="KEGG" id="qsa:O6P43_001323"/>
<keyword evidence="3" id="KW-1185">Reference proteome</keyword>
<evidence type="ECO:0000256" key="1">
    <source>
        <dbReference type="SAM" id="MobiDB-lite"/>
    </source>
</evidence>